<comment type="caution">
    <text evidence="1">The sequence shown here is derived from an EMBL/GenBank/DDBJ whole genome shotgun (WGS) entry which is preliminary data.</text>
</comment>
<proteinExistence type="predicted"/>
<gene>
    <name evidence="1" type="ORF">TNCV_2140691</name>
</gene>
<dbReference type="AlphaFoldDB" id="A0A8X6RXD8"/>
<dbReference type="Proteomes" id="UP000887159">
    <property type="component" value="Unassembled WGS sequence"/>
</dbReference>
<name>A0A8X6RXD8_TRICX</name>
<keyword evidence="2" id="KW-1185">Reference proteome</keyword>
<sequence>MVEAQPRHVRGCCTFKEDEEECYLRVAKQVSRGSPKDEKPCKGSMRQKSLGNFDLDVPNSCRDACHKVLGMLTEFCIPVT</sequence>
<dbReference type="EMBL" id="BMAU01021221">
    <property type="protein sequence ID" value="GFY00675.1"/>
    <property type="molecule type" value="Genomic_DNA"/>
</dbReference>
<evidence type="ECO:0000313" key="2">
    <source>
        <dbReference type="Proteomes" id="UP000887159"/>
    </source>
</evidence>
<protein>
    <submittedName>
        <fullName evidence="1">Uncharacterized protein</fullName>
    </submittedName>
</protein>
<evidence type="ECO:0000313" key="1">
    <source>
        <dbReference type="EMBL" id="GFY00675.1"/>
    </source>
</evidence>
<accession>A0A8X6RXD8</accession>
<organism evidence="1 2">
    <name type="scientific">Trichonephila clavipes</name>
    <name type="common">Golden silk orbweaver</name>
    <name type="synonym">Nephila clavipes</name>
    <dbReference type="NCBI Taxonomy" id="2585209"/>
    <lineage>
        <taxon>Eukaryota</taxon>
        <taxon>Metazoa</taxon>
        <taxon>Ecdysozoa</taxon>
        <taxon>Arthropoda</taxon>
        <taxon>Chelicerata</taxon>
        <taxon>Arachnida</taxon>
        <taxon>Araneae</taxon>
        <taxon>Araneomorphae</taxon>
        <taxon>Entelegynae</taxon>
        <taxon>Araneoidea</taxon>
        <taxon>Nephilidae</taxon>
        <taxon>Trichonephila</taxon>
    </lineage>
</organism>
<reference evidence="1" key="1">
    <citation type="submission" date="2020-08" db="EMBL/GenBank/DDBJ databases">
        <title>Multicomponent nature underlies the extraordinary mechanical properties of spider dragline silk.</title>
        <authorList>
            <person name="Kono N."/>
            <person name="Nakamura H."/>
            <person name="Mori M."/>
            <person name="Yoshida Y."/>
            <person name="Ohtoshi R."/>
            <person name="Malay A.D."/>
            <person name="Moran D.A.P."/>
            <person name="Tomita M."/>
            <person name="Numata K."/>
            <person name="Arakawa K."/>
        </authorList>
    </citation>
    <scope>NUCLEOTIDE SEQUENCE</scope>
</reference>